<keyword evidence="4" id="KW-1185">Reference proteome</keyword>
<dbReference type="AlphaFoldDB" id="A0A840L7D0"/>
<accession>A0A840L7D0</accession>
<dbReference type="InterPro" id="IPR009936">
    <property type="entry name" value="DUF1468"/>
</dbReference>
<proteinExistence type="predicted"/>
<dbReference type="EMBL" id="JACHLP010000001">
    <property type="protein sequence ID" value="MBB4842059.1"/>
    <property type="molecule type" value="Genomic_DNA"/>
</dbReference>
<feature type="transmembrane region" description="Helical" evidence="1">
    <location>
        <begin position="141"/>
        <end position="161"/>
    </location>
</feature>
<organism evidence="3 4">
    <name type="scientific">Roseateles oligotrophus</name>
    <dbReference type="NCBI Taxonomy" id="1769250"/>
    <lineage>
        <taxon>Bacteria</taxon>
        <taxon>Pseudomonadati</taxon>
        <taxon>Pseudomonadota</taxon>
        <taxon>Betaproteobacteria</taxon>
        <taxon>Burkholderiales</taxon>
        <taxon>Sphaerotilaceae</taxon>
        <taxon>Roseateles</taxon>
    </lineage>
</organism>
<name>A0A840L7D0_9BURK</name>
<evidence type="ECO:0000313" key="3">
    <source>
        <dbReference type="EMBL" id="MBB4842059.1"/>
    </source>
</evidence>
<feature type="transmembrane region" description="Helical" evidence="1">
    <location>
        <begin position="43"/>
        <end position="64"/>
    </location>
</feature>
<feature type="transmembrane region" description="Helical" evidence="1">
    <location>
        <begin position="96"/>
        <end position="120"/>
    </location>
</feature>
<reference evidence="3 4" key="1">
    <citation type="submission" date="2020-08" db="EMBL/GenBank/DDBJ databases">
        <title>Functional genomics of gut bacteria from endangered species of beetles.</title>
        <authorList>
            <person name="Carlos-Shanley C."/>
        </authorList>
    </citation>
    <scope>NUCLEOTIDE SEQUENCE [LARGE SCALE GENOMIC DNA]</scope>
    <source>
        <strain evidence="3 4">S00239</strain>
    </source>
</reference>
<keyword evidence="1" id="KW-0812">Transmembrane</keyword>
<sequence length="172" mass="18381">MAEPGSQREPRWQVGVSLAVLALALGLGAGARTISDFAGYGGVAPNFLPWVVAGLLGLCSLWLLKEALQGGFREMGDDDGAPRGHWLGFAWVSAGLLLNAWLITSLGFILSCALCYVLAIRGFRSAEGRQDLRPRIWLQDALVGMAISAPVFWGFTQLLAINLPGLSNTGWI</sequence>
<protein>
    <submittedName>
        <fullName evidence="3">Putative tricarboxylic transport membrane protein</fullName>
    </submittedName>
</protein>
<evidence type="ECO:0000256" key="1">
    <source>
        <dbReference type="SAM" id="Phobius"/>
    </source>
</evidence>
<feature type="transmembrane region" description="Helical" evidence="1">
    <location>
        <begin position="12"/>
        <end position="31"/>
    </location>
</feature>
<evidence type="ECO:0000259" key="2">
    <source>
        <dbReference type="Pfam" id="PF07331"/>
    </source>
</evidence>
<evidence type="ECO:0000313" key="4">
    <source>
        <dbReference type="Proteomes" id="UP000562027"/>
    </source>
</evidence>
<keyword evidence="1" id="KW-1133">Transmembrane helix</keyword>
<keyword evidence="1" id="KW-0472">Membrane</keyword>
<gene>
    <name evidence="3" type="ORF">HNP55_000554</name>
</gene>
<feature type="domain" description="DUF1468" evidence="2">
    <location>
        <begin position="16"/>
        <end position="164"/>
    </location>
</feature>
<dbReference type="RefSeq" id="WP_184295940.1">
    <property type="nucleotide sequence ID" value="NZ_JACHLP010000001.1"/>
</dbReference>
<comment type="caution">
    <text evidence="3">The sequence shown here is derived from an EMBL/GenBank/DDBJ whole genome shotgun (WGS) entry which is preliminary data.</text>
</comment>
<dbReference type="Proteomes" id="UP000562027">
    <property type="component" value="Unassembled WGS sequence"/>
</dbReference>
<dbReference type="Pfam" id="PF07331">
    <property type="entry name" value="TctB"/>
    <property type="match status" value="1"/>
</dbReference>